<evidence type="ECO:0000256" key="2">
    <source>
        <dbReference type="ARBA" id="ARBA00013457"/>
    </source>
</evidence>
<accession>U2R1G2</accession>
<dbReference type="PANTHER" id="PTHR32332:SF18">
    <property type="entry name" value="2-NITROPROPANE DIOXYGENASE"/>
    <property type="match status" value="1"/>
</dbReference>
<dbReference type="GO" id="GO:0051213">
    <property type="term" value="F:dioxygenase activity"/>
    <property type="evidence" value="ECO:0007669"/>
    <property type="project" value="UniProtKB-KW"/>
</dbReference>
<evidence type="ECO:0000256" key="5">
    <source>
        <dbReference type="ARBA" id="ARBA00023002"/>
    </source>
</evidence>
<dbReference type="GO" id="GO:0018580">
    <property type="term" value="F:nitronate monooxygenase activity"/>
    <property type="evidence" value="ECO:0007669"/>
    <property type="project" value="InterPro"/>
</dbReference>
<comment type="function">
    <text evidence="1">Nitronate monooxygenase that uses molecular oxygen to catalyze the oxidative denitrification of alkyl nitronates. Acts on propionate 3-nitronate (P3N), the presumed physiological substrate. Probably functions in the detoxification of P3N, a metabolic poison produced by plants and fungi as a defense mechanism.</text>
</comment>
<dbReference type="PATRIC" id="fig|649755.3.peg.1280"/>
<dbReference type="CDD" id="cd04730">
    <property type="entry name" value="NPD_like"/>
    <property type="match status" value="1"/>
</dbReference>
<dbReference type="Pfam" id="PF03060">
    <property type="entry name" value="NMO"/>
    <property type="match status" value="1"/>
</dbReference>
<gene>
    <name evidence="6" type="ORF">HMPREF0367_01383</name>
</gene>
<dbReference type="AlphaFoldDB" id="U2R1G2"/>
<evidence type="ECO:0000313" key="7">
    <source>
        <dbReference type="Proteomes" id="UP000016658"/>
    </source>
</evidence>
<comment type="caution">
    <text evidence="6">The sequence shown here is derived from an EMBL/GenBank/DDBJ whole genome shotgun (WGS) entry which is preliminary data.</text>
</comment>
<evidence type="ECO:0000256" key="3">
    <source>
        <dbReference type="ARBA" id="ARBA00022630"/>
    </source>
</evidence>
<evidence type="ECO:0000313" key="6">
    <source>
        <dbReference type="EMBL" id="ERK44502.1"/>
    </source>
</evidence>
<keyword evidence="6" id="KW-0223">Dioxygenase</keyword>
<dbReference type="Gene3D" id="3.20.20.70">
    <property type="entry name" value="Aldolase class I"/>
    <property type="match status" value="1"/>
</dbReference>
<keyword evidence="5" id="KW-0560">Oxidoreductase</keyword>
<reference evidence="6 7" key="1">
    <citation type="submission" date="2013-06" db="EMBL/GenBank/DDBJ databases">
        <authorList>
            <person name="Weinstock G."/>
            <person name="Sodergren E."/>
            <person name="Lobos E.A."/>
            <person name="Fulton L."/>
            <person name="Fulton R."/>
            <person name="Courtney L."/>
            <person name="Fronick C."/>
            <person name="O'Laughlin M."/>
            <person name="Godfrey J."/>
            <person name="Wilson R.M."/>
            <person name="Miner T."/>
            <person name="Farmer C."/>
            <person name="Delehaunty K."/>
            <person name="Cordes M."/>
            <person name="Minx P."/>
            <person name="Tomlinson C."/>
            <person name="Chen J."/>
            <person name="Wollam A."/>
            <person name="Pepin K.H."/>
            <person name="Bhonagiri V."/>
            <person name="Zhang X."/>
            <person name="Warren W."/>
            <person name="Mitreva M."/>
            <person name="Mardis E.R."/>
            <person name="Wilson R.K."/>
        </authorList>
    </citation>
    <scope>NUCLEOTIDE SEQUENCE [LARGE SCALE GENOMIC DNA]</scope>
    <source>
        <strain evidence="6 7">ATCC 27803</strain>
    </source>
</reference>
<dbReference type="HOGENOM" id="CLU_038732_0_1_9"/>
<dbReference type="PANTHER" id="PTHR32332">
    <property type="entry name" value="2-NITROPROPANE DIOXYGENASE"/>
    <property type="match status" value="1"/>
</dbReference>
<protein>
    <recommendedName>
        <fullName evidence="2">Probable nitronate monooxygenase</fullName>
    </recommendedName>
</protein>
<dbReference type="EMBL" id="AWVI01000063">
    <property type="protein sequence ID" value="ERK44502.1"/>
    <property type="molecule type" value="Genomic_DNA"/>
</dbReference>
<organism evidence="6 7">
    <name type="scientific">Faecalitalea cylindroides ATCC 27803</name>
    <dbReference type="NCBI Taxonomy" id="649755"/>
    <lineage>
        <taxon>Bacteria</taxon>
        <taxon>Bacillati</taxon>
        <taxon>Bacillota</taxon>
        <taxon>Erysipelotrichia</taxon>
        <taxon>Erysipelotrichales</taxon>
        <taxon>Erysipelotrichaceae</taxon>
        <taxon>Faecalitalea</taxon>
    </lineage>
</organism>
<dbReference type="InterPro" id="IPR004136">
    <property type="entry name" value="NMO"/>
</dbReference>
<keyword evidence="4" id="KW-0288">FMN</keyword>
<name>U2R1G2_9FIRM</name>
<sequence>MLMLRPIKLKDKILEVPIIQGGMGIGVSLSNLASSVRKEGGMGVISAAMPGFNEPDFETNSLEANIRALKKEIQKANEVKRGLLGVNIMVASRNYESYVKASVEAGADAIISGAGLPLDLPKYAEGKIMLAPIVSSAKACRLLCRVWDKHHNTTPDFVIIEGQKAGGHLGFKKKDLEDGTYQTLEQILKEVLEELVPFEKKYNKQIPVFVAGGIFTHEDIQNYIDQGASGVQMATRFIATNECDAHENFKQMILKAKKEDIVYVKSPAGFPGRAIKNEFVKRTETESNQSVSNCLACMLPCTPSSTPYCITRALIRAVKGDMENGLFFCGTSAEKIHEIIDVHTLMNQLKGEVKEQ</sequence>
<dbReference type="SUPFAM" id="SSF51412">
    <property type="entry name" value="Inosine monophosphate dehydrogenase (IMPDH)"/>
    <property type="match status" value="1"/>
</dbReference>
<dbReference type="Proteomes" id="UP000016658">
    <property type="component" value="Unassembled WGS sequence"/>
</dbReference>
<dbReference type="InterPro" id="IPR013785">
    <property type="entry name" value="Aldolase_TIM"/>
</dbReference>
<proteinExistence type="predicted"/>
<keyword evidence="3" id="KW-0285">Flavoprotein</keyword>
<evidence type="ECO:0000256" key="4">
    <source>
        <dbReference type="ARBA" id="ARBA00022643"/>
    </source>
</evidence>
<evidence type="ECO:0000256" key="1">
    <source>
        <dbReference type="ARBA" id="ARBA00003535"/>
    </source>
</evidence>